<dbReference type="RefSeq" id="WP_059617979.1">
    <property type="nucleotide sequence ID" value="NZ_CABVPL010000008.1"/>
</dbReference>
<reference evidence="1 2" key="1">
    <citation type="submission" date="2019-09" db="EMBL/GenBank/DDBJ databases">
        <authorList>
            <person name="Depoorter E."/>
        </authorList>
    </citation>
    <scope>NUCLEOTIDE SEQUENCE [LARGE SCALE GENOMIC DNA]</scope>
    <source>
        <strain evidence="1">LMG 24064</strain>
    </source>
</reference>
<dbReference type="GeneID" id="99788952"/>
<protein>
    <submittedName>
        <fullName evidence="1">Uncharacterized protein</fullName>
    </submittedName>
</protein>
<proteinExistence type="predicted"/>
<dbReference type="EMBL" id="CABVPL010000008">
    <property type="protein sequence ID" value="VWB38413.1"/>
    <property type="molecule type" value="Genomic_DNA"/>
</dbReference>
<dbReference type="AlphaFoldDB" id="A0A6P2J593"/>
<sequence>MAEKLYKAYVKTLDHPHVLEMIVSASDGEAAAKKALSHVKEANPEKGRSVAESQKNSVVLAVKAAGKNGCIVINKLPLVIFEEISKTVAKKGA</sequence>
<evidence type="ECO:0000313" key="1">
    <source>
        <dbReference type="EMBL" id="VWB38413.1"/>
    </source>
</evidence>
<name>A0A6P2J593_9BURK</name>
<organism evidence="1 2">
    <name type="scientific">Burkholderia latens</name>
    <dbReference type="NCBI Taxonomy" id="488446"/>
    <lineage>
        <taxon>Bacteria</taxon>
        <taxon>Pseudomonadati</taxon>
        <taxon>Pseudomonadota</taxon>
        <taxon>Betaproteobacteria</taxon>
        <taxon>Burkholderiales</taxon>
        <taxon>Burkholderiaceae</taxon>
        <taxon>Burkholderia</taxon>
        <taxon>Burkholderia cepacia complex</taxon>
    </lineage>
</organism>
<accession>A0A6P2J593</accession>
<gene>
    <name evidence="1" type="ORF">BLA24064_01688</name>
</gene>
<evidence type="ECO:0000313" key="2">
    <source>
        <dbReference type="Proteomes" id="UP000494222"/>
    </source>
</evidence>
<dbReference type="Proteomes" id="UP000494222">
    <property type="component" value="Unassembled WGS sequence"/>
</dbReference>